<evidence type="ECO:0000313" key="2">
    <source>
        <dbReference type="EMBL" id="WSD21188.1"/>
    </source>
</evidence>
<dbReference type="Pfam" id="PF19560">
    <property type="entry name" value="DUF6082"/>
    <property type="match status" value="1"/>
</dbReference>
<evidence type="ECO:0000313" key="3">
    <source>
        <dbReference type="Proteomes" id="UP001340816"/>
    </source>
</evidence>
<gene>
    <name evidence="2" type="ORF">OHB35_52580</name>
</gene>
<dbReference type="RefSeq" id="WP_326762725.1">
    <property type="nucleotide sequence ID" value="NZ_CP109135.1"/>
</dbReference>
<evidence type="ECO:0000256" key="1">
    <source>
        <dbReference type="SAM" id="MobiDB-lite"/>
    </source>
</evidence>
<feature type="region of interest" description="Disordered" evidence="1">
    <location>
        <begin position="105"/>
        <end position="129"/>
    </location>
</feature>
<dbReference type="EMBL" id="CP109135">
    <property type="protein sequence ID" value="WSD21188.1"/>
    <property type="molecule type" value="Genomic_DNA"/>
</dbReference>
<reference evidence="2 3" key="1">
    <citation type="submission" date="2022-10" db="EMBL/GenBank/DDBJ databases">
        <title>The complete genomes of actinobacterial strains from the NBC collection.</title>
        <authorList>
            <person name="Joergensen T.S."/>
            <person name="Alvarez Arevalo M."/>
            <person name="Sterndorff E.B."/>
            <person name="Faurdal D."/>
            <person name="Vuksanovic O."/>
            <person name="Mourched A.-S."/>
            <person name="Charusanti P."/>
            <person name="Shaw S."/>
            <person name="Blin K."/>
            <person name="Weber T."/>
        </authorList>
    </citation>
    <scope>NUCLEOTIDE SEQUENCE [LARGE SCALE GENOMIC DNA]</scope>
    <source>
        <strain evidence="2 3">NBC 01752</strain>
    </source>
</reference>
<proteinExistence type="predicted"/>
<accession>A0ABZ1HV64</accession>
<keyword evidence="3" id="KW-1185">Reference proteome</keyword>
<protein>
    <submittedName>
        <fullName evidence="2">DUF6082 family protein</fullName>
    </submittedName>
</protein>
<name>A0ABZ1HV64_STRPH</name>
<organism evidence="2 3">
    <name type="scientific">Streptomyces phaeochromogenes</name>
    <dbReference type="NCBI Taxonomy" id="1923"/>
    <lineage>
        <taxon>Bacteria</taxon>
        <taxon>Bacillati</taxon>
        <taxon>Actinomycetota</taxon>
        <taxon>Actinomycetes</taxon>
        <taxon>Kitasatosporales</taxon>
        <taxon>Streptomycetaceae</taxon>
        <taxon>Streptomyces</taxon>
        <taxon>Streptomyces phaeochromogenes group</taxon>
    </lineage>
</organism>
<dbReference type="InterPro" id="IPR045728">
    <property type="entry name" value="DUF6082"/>
</dbReference>
<sequence>MTEKAPTEQVIRQMLAGVFDDATPESLQAAAESITRVGLHRAPTVADVDAFVSEHAQLLRSPTRRSRRAGVLAARLREAGGLVSEEAASAAGHVQAALERAAARAEARRTDAARKAARRHEDPRRSSIDAETAMHRLRFELLMKAVDDPDLAAVLHVYDTDVSPARRRQFLFSDALYTQAMLAYRTGVLSWEELHGHLRRILQNPIFQEYWEATRSQRASLPDTSEESRIGRMADILISDLQEAETEEWWVVGSPPEEHD</sequence>
<dbReference type="Proteomes" id="UP001340816">
    <property type="component" value="Chromosome"/>
</dbReference>